<dbReference type="PANTHER" id="PTHR35041:SF6">
    <property type="entry name" value="FORMYLMETHIONINE DEFORMYLASE-LIKE PROTEIN-RELATED"/>
    <property type="match status" value="1"/>
</dbReference>
<gene>
    <name evidence="3" type="ORF">SCHPADRAFT_507752</name>
</gene>
<feature type="transmembrane region" description="Helical" evidence="2">
    <location>
        <begin position="570"/>
        <end position="590"/>
    </location>
</feature>
<accession>A0A0H2RMC9</accession>
<feature type="transmembrane region" description="Helical" evidence="2">
    <location>
        <begin position="459"/>
        <end position="481"/>
    </location>
</feature>
<sequence>MLWLKAKKQGEKEDDAGRGSYAPVNKPRIELKTRSIVHRKFMKLAPVVGLLIGAAILMVLQHFFSTYLNEKRIDPGSKELSSPFQNQKHVNTIRTTIAHGIRILLSMAIGLTYAQMIWETLRTRSYSLSQIDALVKCGRSSLNPSVLKAATASFTLIAISFAASATALVVILSPGSLTVNTEFQRETSCTVPTVPSKVTTSDYKVQSTNPGSGALQMSILTSVAGSYTYLPPFQANSSNTCGDETTCLYNVTFTGPGLNYVDITDETNFTTFLLPSGDPPDQHFVTWNATIFNGSTVVLNILSRDLERNLTQANNCSVYRVIYDVRISLQESVATIEVWNTTQGSAFTSDDNSFLSNYLNLELSNLPLGICEAGPNLPNNCFANGLMNPFMVTTPSGNSTFSDTVPHFITSFVQNLTLSLLSGSIYYGYSNETSTNFEYIQSTCSAIVSVYVYNPAKLWTTYGIAIAVGTVITALGCSLILRNDVEHKFSFSGLVRIALNEAMLNRASNGNANTLLHGGTRLRLIRAANDHTDQKLVPSSANETTSSTQPVDARAPPLWLGFLTSAYSKMLLLVVLAAGCMALNHAYYLYVNGKGPTPEAPPSHFSTFSEWTLDQTVVSDVGTTLAYVGQTLLAATIGASCTQLFWRSMRLQGHSINEVDALMKAQAAPFSLSSISALRASSGVILLALLAVSTSLISIFAPSSIKVTKDHNQTDDCTILAPKDMSALSINSTEYLSVGGNQYLLFSVASLGTYLSPTSNCGSGPPGSSCSYDLEFVGPGLACEDVTDSSDYTSFATSSGLNITNLYIGEALLQNTTWELSVQTWDVIRELYQATNCTGVLRSYSVSVTHSSFATIDVSKSPIFSMVNANVSQPPLFLEDYLYDIIFILDDSIYIQGGEVINSNLSSILAQSGGIGSIQLNGTVSWSQDMPRTLEEFAQNATLSILSGQLLTYDPNVPDVLENVTTTCTYSFTAYEYSSLRLLLTYGIGIFVASSCALWGSVTIRQNGVEESMDFSRMLRAILNEKMYDARDILDKDTVIKADETVEGSIAPVDT</sequence>
<feature type="region of interest" description="Disordered" evidence="1">
    <location>
        <begin position="1"/>
        <end position="21"/>
    </location>
</feature>
<feature type="compositionally biased region" description="Basic and acidic residues" evidence="1">
    <location>
        <begin position="8"/>
        <end position="17"/>
    </location>
</feature>
<feature type="transmembrane region" description="Helical" evidence="2">
    <location>
        <begin position="44"/>
        <end position="64"/>
    </location>
</feature>
<feature type="transmembrane region" description="Helical" evidence="2">
    <location>
        <begin position="97"/>
        <end position="118"/>
    </location>
</feature>
<keyword evidence="2" id="KW-0812">Transmembrane</keyword>
<keyword evidence="2" id="KW-1133">Transmembrane helix</keyword>
<feature type="transmembrane region" description="Helical" evidence="2">
    <location>
        <begin position="683"/>
        <end position="701"/>
    </location>
</feature>
<dbReference type="EMBL" id="KQ086021">
    <property type="protein sequence ID" value="KLO10613.1"/>
    <property type="molecule type" value="Genomic_DNA"/>
</dbReference>
<evidence type="ECO:0008006" key="5">
    <source>
        <dbReference type="Google" id="ProtNLM"/>
    </source>
</evidence>
<dbReference type="STRING" id="27342.A0A0H2RMC9"/>
<keyword evidence="2" id="KW-0472">Membrane</keyword>
<reference evidence="3 4" key="1">
    <citation type="submission" date="2015-04" db="EMBL/GenBank/DDBJ databases">
        <title>Complete genome sequence of Schizopora paradoxa KUC8140, a cosmopolitan wood degrader in East Asia.</title>
        <authorList>
            <consortium name="DOE Joint Genome Institute"/>
            <person name="Min B."/>
            <person name="Park H."/>
            <person name="Jang Y."/>
            <person name="Kim J.-J."/>
            <person name="Kim K.H."/>
            <person name="Pangilinan J."/>
            <person name="Lipzen A."/>
            <person name="Riley R."/>
            <person name="Grigoriev I.V."/>
            <person name="Spatafora J.W."/>
            <person name="Choi I.-G."/>
        </authorList>
    </citation>
    <scope>NUCLEOTIDE SEQUENCE [LARGE SCALE GENOMIC DNA]</scope>
    <source>
        <strain evidence="3 4">KUC8140</strain>
    </source>
</reference>
<protein>
    <recommendedName>
        <fullName evidence="5">Transmembrane protein</fullName>
    </recommendedName>
</protein>
<feature type="transmembrane region" description="Helical" evidence="2">
    <location>
        <begin position="149"/>
        <end position="172"/>
    </location>
</feature>
<evidence type="ECO:0000256" key="2">
    <source>
        <dbReference type="SAM" id="Phobius"/>
    </source>
</evidence>
<dbReference type="InParanoid" id="A0A0H2RMC9"/>
<proteinExistence type="predicted"/>
<evidence type="ECO:0000256" key="1">
    <source>
        <dbReference type="SAM" id="MobiDB-lite"/>
    </source>
</evidence>
<dbReference type="PANTHER" id="PTHR35041">
    <property type="entry name" value="MEDIATOR OF RNA POLYMERASE II TRANSCRIPTION SUBUNIT 1"/>
    <property type="match status" value="1"/>
</dbReference>
<evidence type="ECO:0000313" key="3">
    <source>
        <dbReference type="EMBL" id="KLO10613.1"/>
    </source>
</evidence>
<name>A0A0H2RMC9_9AGAM</name>
<evidence type="ECO:0000313" key="4">
    <source>
        <dbReference type="Proteomes" id="UP000053477"/>
    </source>
</evidence>
<dbReference type="Proteomes" id="UP000053477">
    <property type="component" value="Unassembled WGS sequence"/>
</dbReference>
<organism evidence="3 4">
    <name type="scientific">Schizopora paradoxa</name>
    <dbReference type="NCBI Taxonomy" id="27342"/>
    <lineage>
        <taxon>Eukaryota</taxon>
        <taxon>Fungi</taxon>
        <taxon>Dikarya</taxon>
        <taxon>Basidiomycota</taxon>
        <taxon>Agaricomycotina</taxon>
        <taxon>Agaricomycetes</taxon>
        <taxon>Hymenochaetales</taxon>
        <taxon>Schizoporaceae</taxon>
        <taxon>Schizopora</taxon>
    </lineage>
</organism>
<dbReference type="AlphaFoldDB" id="A0A0H2RMC9"/>
<keyword evidence="4" id="KW-1185">Reference proteome</keyword>